<gene>
    <name evidence="8" type="ORF">JCM19232_1458</name>
</gene>
<dbReference type="Pfam" id="PF04321">
    <property type="entry name" value="RmlD_sub_bind"/>
    <property type="match status" value="1"/>
</dbReference>
<dbReference type="GO" id="GO:0005829">
    <property type="term" value="C:cytosol"/>
    <property type="evidence" value="ECO:0007669"/>
    <property type="project" value="TreeGrafter"/>
</dbReference>
<dbReference type="CDD" id="cd05254">
    <property type="entry name" value="dTDP_HR_like_SDR_e"/>
    <property type="match status" value="1"/>
</dbReference>
<organism evidence="8 9">
    <name type="scientific">Vibrio ishigakensis</name>
    <dbReference type="NCBI Taxonomy" id="1481914"/>
    <lineage>
        <taxon>Bacteria</taxon>
        <taxon>Pseudomonadati</taxon>
        <taxon>Pseudomonadota</taxon>
        <taxon>Gammaproteobacteria</taxon>
        <taxon>Vibrionales</taxon>
        <taxon>Vibrionaceae</taxon>
        <taxon>Vibrio</taxon>
    </lineage>
</organism>
<dbReference type="UniPathway" id="UPA00124"/>
<evidence type="ECO:0000256" key="1">
    <source>
        <dbReference type="ARBA" id="ARBA00004781"/>
    </source>
</evidence>
<dbReference type="Proteomes" id="UP000031670">
    <property type="component" value="Unassembled WGS sequence"/>
</dbReference>
<dbReference type="GO" id="GO:0019305">
    <property type="term" value="P:dTDP-rhamnose biosynthetic process"/>
    <property type="evidence" value="ECO:0007669"/>
    <property type="project" value="UniProtKB-UniPathway"/>
</dbReference>
<reference evidence="8 9" key="1">
    <citation type="submission" date="2015-01" db="EMBL/GenBank/DDBJ databases">
        <title>Vibrio sp. C5 JCM 19232 whole genome shotgun sequence.</title>
        <authorList>
            <person name="Sawabe T."/>
            <person name="Meirelles P."/>
            <person name="Feng G."/>
            <person name="Sayaka M."/>
            <person name="Hattori M."/>
            <person name="Ohkuma M."/>
        </authorList>
    </citation>
    <scope>NUCLEOTIDE SEQUENCE [LARGE SCALE GENOMIC DNA]</scope>
    <source>
        <strain evidence="8 9">JCM19232</strain>
    </source>
</reference>
<accession>A0A0B8PA95</accession>
<dbReference type="Gene3D" id="3.90.25.10">
    <property type="entry name" value="UDP-galactose 4-epimerase, domain 1"/>
    <property type="match status" value="1"/>
</dbReference>
<evidence type="ECO:0000256" key="3">
    <source>
        <dbReference type="ARBA" id="ARBA00012929"/>
    </source>
</evidence>
<evidence type="ECO:0000313" key="9">
    <source>
        <dbReference type="Proteomes" id="UP000031670"/>
    </source>
</evidence>
<sequence length="283" mass="31579">MSWSIGRSILERIPSGLGVTALSSAQLDITHREQVFSLIREQRPDYVINCAAYTAVDNAEVDADICNQVNRDGALYLAESTKELGATLIHFSTDYVFSGEKTRPYSETDSTKPINIYGLSKLAGEEAVRECNEKHIVIRTSWVFSEYGNNFVKTMLKLGSRLSEISVVNDQIGGPTYAGDLANAVLSIIEKLELGAKEYGTYNYSGVPYVSWAEFAETIFSKTEEAGFFPSPSLIHVSSEEYRSRAKRPKNSRLSNDKIFETFQIKPSNWQDALINIGKCRVQ</sequence>
<dbReference type="UniPathway" id="UPA00281"/>
<keyword evidence="6" id="KW-0560">Oxidoreductase</keyword>
<comment type="similarity">
    <text evidence="2 6">Belongs to the dTDP-4-dehydrorhamnose reductase family.</text>
</comment>
<comment type="catalytic activity">
    <reaction evidence="5 6">
        <text>dTDP-beta-L-rhamnose + NADP(+) = dTDP-4-dehydro-beta-L-rhamnose + NADPH + H(+)</text>
        <dbReference type="Rhea" id="RHEA:21796"/>
        <dbReference type="ChEBI" id="CHEBI:15378"/>
        <dbReference type="ChEBI" id="CHEBI:57510"/>
        <dbReference type="ChEBI" id="CHEBI:57783"/>
        <dbReference type="ChEBI" id="CHEBI:58349"/>
        <dbReference type="ChEBI" id="CHEBI:62830"/>
        <dbReference type="EC" id="1.1.1.133"/>
    </reaction>
</comment>
<comment type="pathway">
    <text evidence="1 6">Carbohydrate biosynthesis; dTDP-L-rhamnose biosynthesis.</text>
</comment>
<evidence type="ECO:0000256" key="6">
    <source>
        <dbReference type="RuleBase" id="RU364082"/>
    </source>
</evidence>
<dbReference type="GO" id="GO:0008831">
    <property type="term" value="F:dTDP-4-dehydrorhamnose reductase activity"/>
    <property type="evidence" value="ECO:0007669"/>
    <property type="project" value="UniProtKB-EC"/>
</dbReference>
<proteinExistence type="inferred from homology"/>
<dbReference type="InterPro" id="IPR005913">
    <property type="entry name" value="dTDP_dehydrorham_reduct"/>
</dbReference>
<dbReference type="EMBL" id="BBSA01000008">
    <property type="protein sequence ID" value="GAM63311.1"/>
    <property type="molecule type" value="Genomic_DNA"/>
</dbReference>
<dbReference type="InterPro" id="IPR036291">
    <property type="entry name" value="NAD(P)-bd_dom_sf"/>
</dbReference>
<dbReference type="AlphaFoldDB" id="A0A0B8PA95"/>
<comment type="cofactor">
    <cofactor evidence="6">
        <name>Mg(2+)</name>
        <dbReference type="ChEBI" id="CHEBI:18420"/>
    </cofactor>
    <text evidence="6">Binds 1 Mg(2+) ion per monomer.</text>
</comment>
<evidence type="ECO:0000259" key="7">
    <source>
        <dbReference type="Pfam" id="PF04321"/>
    </source>
</evidence>
<feature type="domain" description="RmlD-like substrate binding" evidence="7">
    <location>
        <begin position="13"/>
        <end position="275"/>
    </location>
</feature>
<evidence type="ECO:0000256" key="2">
    <source>
        <dbReference type="ARBA" id="ARBA00010944"/>
    </source>
</evidence>
<dbReference type="SUPFAM" id="SSF51735">
    <property type="entry name" value="NAD(P)-binding Rossmann-fold domains"/>
    <property type="match status" value="1"/>
</dbReference>
<keyword evidence="6" id="KW-0521">NADP</keyword>
<dbReference type="GO" id="GO:0009243">
    <property type="term" value="P:O antigen biosynthetic process"/>
    <property type="evidence" value="ECO:0007669"/>
    <property type="project" value="UniProtKB-UniPathway"/>
</dbReference>
<evidence type="ECO:0000256" key="4">
    <source>
        <dbReference type="ARBA" id="ARBA00017099"/>
    </source>
</evidence>
<evidence type="ECO:0000313" key="8">
    <source>
        <dbReference type="EMBL" id="GAM63311.1"/>
    </source>
</evidence>
<dbReference type="PANTHER" id="PTHR10491:SF4">
    <property type="entry name" value="METHIONINE ADENOSYLTRANSFERASE 2 SUBUNIT BETA"/>
    <property type="match status" value="1"/>
</dbReference>
<dbReference type="InterPro" id="IPR029903">
    <property type="entry name" value="RmlD-like-bd"/>
</dbReference>
<dbReference type="NCBIfam" id="TIGR01214">
    <property type="entry name" value="rmlD"/>
    <property type="match status" value="1"/>
</dbReference>
<comment type="caution">
    <text evidence="8">The sequence shown here is derived from an EMBL/GenBank/DDBJ whole genome shotgun (WGS) entry which is preliminary data.</text>
</comment>
<dbReference type="PANTHER" id="PTHR10491">
    <property type="entry name" value="DTDP-4-DEHYDRORHAMNOSE REDUCTASE"/>
    <property type="match status" value="1"/>
</dbReference>
<evidence type="ECO:0000256" key="5">
    <source>
        <dbReference type="ARBA" id="ARBA00048200"/>
    </source>
</evidence>
<name>A0A0B8PA95_9VIBR</name>
<protein>
    <recommendedName>
        <fullName evidence="4 6">dTDP-4-dehydrorhamnose reductase</fullName>
        <ecNumber evidence="3 6">1.1.1.133</ecNumber>
    </recommendedName>
</protein>
<comment type="function">
    <text evidence="6">Catalyzes the reduction of dTDP-6-deoxy-L-lyxo-4-hexulose to yield dTDP-L-rhamnose.</text>
</comment>
<dbReference type="EC" id="1.1.1.133" evidence="3 6"/>
<reference evidence="8 9" key="2">
    <citation type="submission" date="2015-01" db="EMBL/GenBank/DDBJ databases">
        <authorList>
            <consortium name="NBRP consortium"/>
            <person name="Sawabe T."/>
            <person name="Meirelles P."/>
            <person name="Feng G."/>
            <person name="Sayaka M."/>
            <person name="Hattori M."/>
            <person name="Ohkuma M."/>
        </authorList>
    </citation>
    <scope>NUCLEOTIDE SEQUENCE [LARGE SCALE GENOMIC DNA]</scope>
    <source>
        <strain evidence="8 9">JCM19232</strain>
    </source>
</reference>
<dbReference type="Gene3D" id="3.40.50.720">
    <property type="entry name" value="NAD(P)-binding Rossmann-like Domain"/>
    <property type="match status" value="1"/>
</dbReference>